<reference evidence="1" key="1">
    <citation type="submission" date="2021-01" db="EMBL/GenBank/DDBJ databases">
        <title>Genome seq and assembly of Tabrizicola sp. KVB23.</title>
        <authorList>
            <person name="Chhetri G."/>
        </authorList>
    </citation>
    <scope>NUCLEOTIDE SEQUENCE</scope>
    <source>
        <strain evidence="1">KVB23</strain>
    </source>
</reference>
<organism evidence="1 2">
    <name type="scientific">Fuscibacter oryzae</name>
    <dbReference type="NCBI Taxonomy" id="2803939"/>
    <lineage>
        <taxon>Bacteria</taxon>
        <taxon>Pseudomonadati</taxon>
        <taxon>Pseudomonadota</taxon>
        <taxon>Alphaproteobacteria</taxon>
        <taxon>Rhodobacterales</taxon>
        <taxon>Paracoccaceae</taxon>
        <taxon>Fuscibacter</taxon>
    </lineage>
</organism>
<evidence type="ECO:0000313" key="1">
    <source>
        <dbReference type="EMBL" id="MBL4929211.1"/>
    </source>
</evidence>
<keyword evidence="2" id="KW-1185">Reference proteome</keyword>
<evidence type="ECO:0008006" key="3">
    <source>
        <dbReference type="Google" id="ProtNLM"/>
    </source>
</evidence>
<dbReference type="AlphaFoldDB" id="A0A8J7STH8"/>
<comment type="caution">
    <text evidence="1">The sequence shown here is derived from an EMBL/GenBank/DDBJ whole genome shotgun (WGS) entry which is preliminary data.</text>
</comment>
<accession>A0A8J7STH8</accession>
<protein>
    <recommendedName>
        <fullName evidence="3">SatD family (SatD)</fullName>
    </recommendedName>
</protein>
<name>A0A8J7STH8_9RHOB</name>
<gene>
    <name evidence="1" type="ORF">JI744_13965</name>
</gene>
<dbReference type="RefSeq" id="WP_202661755.1">
    <property type="nucleotide sequence ID" value="NZ_JAESVP010000007.1"/>
</dbReference>
<dbReference type="Proteomes" id="UP000619033">
    <property type="component" value="Unassembled WGS sequence"/>
</dbReference>
<proteinExistence type="predicted"/>
<sequence length="222" mass="23910">MLRSLELPSAVLTGDLVKSQMHSQEMIGRALDVIKGIANDHSERTGDFAPKFTRFRGDGWQFAMGNVPQALRVAVLIGASLKGASDLPSTRISIGVGQIDSMGSQTLADASGEAFIVSGRALDWLERKAGSLAISGLGITYLHQIAVELLELRMKLWTSHQAEAAALYLNGPYATGREVATRLGISQQAVSYRLAGADARRIAELLEEWETEFQLIPGGPYA</sequence>
<evidence type="ECO:0000313" key="2">
    <source>
        <dbReference type="Proteomes" id="UP000619033"/>
    </source>
</evidence>
<dbReference type="EMBL" id="JAESVP010000007">
    <property type="protein sequence ID" value="MBL4929211.1"/>
    <property type="molecule type" value="Genomic_DNA"/>
</dbReference>